<keyword evidence="2" id="KW-1185">Reference proteome</keyword>
<gene>
    <name evidence="1" type="ORF">GR170_13925</name>
</gene>
<evidence type="ECO:0000313" key="1">
    <source>
        <dbReference type="EMBL" id="MXN18942.1"/>
    </source>
</evidence>
<dbReference type="InterPro" id="IPR013321">
    <property type="entry name" value="Arc_rbn_hlx_hlx"/>
</dbReference>
<accession>A0A6L7G5K5</accession>
<dbReference type="RefSeq" id="WP_160895069.1">
    <property type="nucleotide sequence ID" value="NZ_WUMU01000016.1"/>
</dbReference>
<name>A0A6L7G5K5_9RHOB</name>
<protein>
    <recommendedName>
        <fullName evidence="3">Type II toxin-antitoxin system RelB/DinJ family antitoxin</fullName>
    </recommendedName>
</protein>
<evidence type="ECO:0000313" key="2">
    <source>
        <dbReference type="Proteomes" id="UP000477911"/>
    </source>
</evidence>
<dbReference type="EMBL" id="WUMU01000016">
    <property type="protein sequence ID" value="MXN18942.1"/>
    <property type="molecule type" value="Genomic_DNA"/>
</dbReference>
<dbReference type="Gene3D" id="1.10.1220.10">
    <property type="entry name" value="Met repressor-like"/>
    <property type="match status" value="1"/>
</dbReference>
<reference evidence="1 2" key="1">
    <citation type="submission" date="2019-12" db="EMBL/GenBank/DDBJ databases">
        <authorList>
            <person name="Li M."/>
        </authorList>
    </citation>
    <scope>NUCLEOTIDE SEQUENCE [LARGE SCALE GENOMIC DNA]</scope>
    <source>
        <strain evidence="1 2">GBMRC 2024</strain>
    </source>
</reference>
<dbReference type="Gene3D" id="6.20.450.20">
    <property type="match status" value="1"/>
</dbReference>
<dbReference type="Proteomes" id="UP000477911">
    <property type="component" value="Unassembled WGS sequence"/>
</dbReference>
<dbReference type="AlphaFoldDB" id="A0A6L7G5K5"/>
<sequence>MHPKTGATLNVSIDTGTAEAARGILNEAGIPLAAAVELFLKVVIGEGGLPSWLEPDPEDYERWFRARLEAAVKGKRASDAHEDVMKAGLQIIEAKRSK</sequence>
<proteinExistence type="predicted"/>
<dbReference type="GO" id="GO:0006355">
    <property type="term" value="P:regulation of DNA-templated transcription"/>
    <property type="evidence" value="ECO:0007669"/>
    <property type="project" value="InterPro"/>
</dbReference>
<comment type="caution">
    <text evidence="1">The sequence shown here is derived from an EMBL/GenBank/DDBJ whole genome shotgun (WGS) entry which is preliminary data.</text>
</comment>
<organism evidence="1 2">
    <name type="scientific">Pseudooceanicola albus</name>
    <dbReference type="NCBI Taxonomy" id="2692189"/>
    <lineage>
        <taxon>Bacteria</taxon>
        <taxon>Pseudomonadati</taxon>
        <taxon>Pseudomonadota</taxon>
        <taxon>Alphaproteobacteria</taxon>
        <taxon>Rhodobacterales</taxon>
        <taxon>Paracoccaceae</taxon>
        <taxon>Pseudooceanicola</taxon>
    </lineage>
</organism>
<evidence type="ECO:0008006" key="3">
    <source>
        <dbReference type="Google" id="ProtNLM"/>
    </source>
</evidence>